<proteinExistence type="predicted"/>
<accession>A0AC35UCE4</accession>
<name>A0AC35UCE4_9BILA</name>
<sequence length="72" mass="8286">MLSQNLLRKVKANLVSVGLISAIVGTCYCVYEASVFVKRVSQNQGHNYHEEMEDFLWAKELEARKKIQKDIN</sequence>
<reference evidence="2" key="1">
    <citation type="submission" date="2016-11" db="UniProtKB">
        <authorList>
            <consortium name="WormBaseParasite"/>
        </authorList>
    </citation>
    <scope>IDENTIFICATION</scope>
    <source>
        <strain evidence="2">KR3021</strain>
    </source>
</reference>
<protein>
    <submittedName>
        <fullName evidence="2">COX6C domain-containing protein</fullName>
    </submittedName>
</protein>
<dbReference type="Proteomes" id="UP000095286">
    <property type="component" value="Unplaced"/>
</dbReference>
<dbReference type="WBParaSite" id="RSKR_0001011700.1">
    <property type="protein sequence ID" value="RSKR_0001011700.1"/>
    <property type="gene ID" value="RSKR_0001011700"/>
</dbReference>
<evidence type="ECO:0000313" key="1">
    <source>
        <dbReference type="Proteomes" id="UP000095286"/>
    </source>
</evidence>
<organism evidence="1 2">
    <name type="scientific">Rhabditophanes sp. KR3021</name>
    <dbReference type="NCBI Taxonomy" id="114890"/>
    <lineage>
        <taxon>Eukaryota</taxon>
        <taxon>Metazoa</taxon>
        <taxon>Ecdysozoa</taxon>
        <taxon>Nematoda</taxon>
        <taxon>Chromadorea</taxon>
        <taxon>Rhabditida</taxon>
        <taxon>Tylenchina</taxon>
        <taxon>Panagrolaimomorpha</taxon>
        <taxon>Strongyloidoidea</taxon>
        <taxon>Alloionematidae</taxon>
        <taxon>Rhabditophanes</taxon>
    </lineage>
</organism>
<evidence type="ECO:0000313" key="2">
    <source>
        <dbReference type="WBParaSite" id="RSKR_0001011700.1"/>
    </source>
</evidence>